<dbReference type="GO" id="GO:0003700">
    <property type="term" value="F:DNA-binding transcription factor activity"/>
    <property type="evidence" value="ECO:0007669"/>
    <property type="project" value="InterPro"/>
</dbReference>
<dbReference type="PROSITE" id="PS01124">
    <property type="entry name" value="HTH_ARAC_FAMILY_2"/>
    <property type="match status" value="1"/>
</dbReference>
<keyword evidence="2" id="KW-0238">DNA-binding</keyword>
<evidence type="ECO:0000256" key="1">
    <source>
        <dbReference type="ARBA" id="ARBA00023015"/>
    </source>
</evidence>
<keyword evidence="3" id="KW-0804">Transcription</keyword>
<reference evidence="5 6" key="1">
    <citation type="submission" date="2014-07" db="EMBL/GenBank/DDBJ databases">
        <title>Draft Genome Sequence of Gephyronic Acid Producer, Cystobacter violaceus Strain Cb vi76.</title>
        <authorList>
            <person name="Stevens D.C."/>
            <person name="Young J."/>
            <person name="Carmichael R."/>
            <person name="Tan J."/>
            <person name="Taylor R.E."/>
        </authorList>
    </citation>
    <scope>NUCLEOTIDE SEQUENCE [LARGE SCALE GENOMIC DNA]</scope>
    <source>
        <strain evidence="5 6">Cb vi76</strain>
    </source>
</reference>
<evidence type="ECO:0000313" key="6">
    <source>
        <dbReference type="Proteomes" id="UP000028547"/>
    </source>
</evidence>
<evidence type="ECO:0000256" key="3">
    <source>
        <dbReference type="ARBA" id="ARBA00023163"/>
    </source>
</evidence>
<dbReference type="EMBL" id="JPMI01000425">
    <property type="protein sequence ID" value="KFA86749.1"/>
    <property type="molecule type" value="Genomic_DNA"/>
</dbReference>
<evidence type="ECO:0000313" key="5">
    <source>
        <dbReference type="EMBL" id="KFA86749.1"/>
    </source>
</evidence>
<dbReference type="SUPFAM" id="SSF46689">
    <property type="entry name" value="Homeodomain-like"/>
    <property type="match status" value="1"/>
</dbReference>
<dbReference type="InterPro" id="IPR018060">
    <property type="entry name" value="HTH_AraC"/>
</dbReference>
<dbReference type="Gene3D" id="1.10.10.60">
    <property type="entry name" value="Homeodomain-like"/>
    <property type="match status" value="1"/>
</dbReference>
<evidence type="ECO:0000259" key="4">
    <source>
        <dbReference type="PROSITE" id="PS01124"/>
    </source>
</evidence>
<dbReference type="PANTHER" id="PTHR46796">
    <property type="entry name" value="HTH-TYPE TRANSCRIPTIONAL ACTIVATOR RHAS-RELATED"/>
    <property type="match status" value="1"/>
</dbReference>
<dbReference type="RefSeq" id="WP_043414732.1">
    <property type="nucleotide sequence ID" value="NZ_JPMI01000425.1"/>
</dbReference>
<protein>
    <submittedName>
        <fullName evidence="5">AraC family transcriptional regulator</fullName>
    </submittedName>
</protein>
<sequence length="248" mass="26471">MGRLNESRMGAVITEAFAVRASTATESTLHVQHGAALLVGLDGDVTVTEPGRASVRGRVVVVPAHQPHAVASPGPTLGLLYDPELASHVASYAHGRGGAFPLEGRLAARLESALTAHRASLSQPEVLAGLAHEYADWLVKESPRSEPAPRIARVLKALRTPDADWRLAAARTRLSPAHLRALFVRDVGMPIRTFQLWRRLLVAVAASARLDATSAAHLAGFADLAHFSRTCRRMLGYSPTALRSGLLS</sequence>
<proteinExistence type="predicted"/>
<name>A0A084SE64_9BACT</name>
<keyword evidence="1" id="KW-0805">Transcription regulation</keyword>
<organism evidence="5 6">
    <name type="scientific">Archangium violaceum Cb vi76</name>
    <dbReference type="NCBI Taxonomy" id="1406225"/>
    <lineage>
        <taxon>Bacteria</taxon>
        <taxon>Pseudomonadati</taxon>
        <taxon>Myxococcota</taxon>
        <taxon>Myxococcia</taxon>
        <taxon>Myxococcales</taxon>
        <taxon>Cystobacterineae</taxon>
        <taxon>Archangiaceae</taxon>
        <taxon>Archangium</taxon>
    </lineage>
</organism>
<dbReference type="InterPro" id="IPR009057">
    <property type="entry name" value="Homeodomain-like_sf"/>
</dbReference>
<dbReference type="SMART" id="SM00342">
    <property type="entry name" value="HTH_ARAC"/>
    <property type="match status" value="1"/>
</dbReference>
<feature type="domain" description="HTH araC/xylS-type" evidence="4">
    <location>
        <begin position="149"/>
        <end position="245"/>
    </location>
</feature>
<evidence type="ECO:0000256" key="2">
    <source>
        <dbReference type="ARBA" id="ARBA00023125"/>
    </source>
</evidence>
<dbReference type="AlphaFoldDB" id="A0A084SE64"/>
<dbReference type="GO" id="GO:0043565">
    <property type="term" value="F:sequence-specific DNA binding"/>
    <property type="evidence" value="ECO:0007669"/>
    <property type="project" value="InterPro"/>
</dbReference>
<comment type="caution">
    <text evidence="5">The sequence shown here is derived from an EMBL/GenBank/DDBJ whole genome shotgun (WGS) entry which is preliminary data.</text>
</comment>
<dbReference type="InterPro" id="IPR050204">
    <property type="entry name" value="AraC_XylS_family_regulators"/>
</dbReference>
<accession>A0A084SE64</accession>
<dbReference type="Pfam" id="PF12833">
    <property type="entry name" value="HTH_18"/>
    <property type="match status" value="1"/>
</dbReference>
<dbReference type="Proteomes" id="UP000028547">
    <property type="component" value="Unassembled WGS sequence"/>
</dbReference>
<gene>
    <name evidence="5" type="ORF">Q664_52380</name>
</gene>